<proteinExistence type="predicted"/>
<dbReference type="Proteomes" id="UP001174691">
    <property type="component" value="Unassembled WGS sequence"/>
</dbReference>
<protein>
    <recommendedName>
        <fullName evidence="2">EF-hand domain-containing protein</fullName>
    </recommendedName>
</protein>
<evidence type="ECO:0000313" key="4">
    <source>
        <dbReference type="Proteomes" id="UP001174691"/>
    </source>
</evidence>
<evidence type="ECO:0000259" key="2">
    <source>
        <dbReference type="PROSITE" id="PS50222"/>
    </source>
</evidence>
<feature type="region of interest" description="Disordered" evidence="1">
    <location>
        <begin position="1"/>
        <end position="22"/>
    </location>
</feature>
<dbReference type="PROSITE" id="PS50222">
    <property type="entry name" value="EF_HAND_2"/>
    <property type="match status" value="1"/>
</dbReference>
<keyword evidence="4" id="KW-1185">Reference proteome</keyword>
<dbReference type="AlphaFoldDB" id="A0AA38RK28"/>
<dbReference type="InterPro" id="IPR002048">
    <property type="entry name" value="EF_hand_dom"/>
</dbReference>
<dbReference type="GO" id="GO:0005509">
    <property type="term" value="F:calcium ion binding"/>
    <property type="evidence" value="ECO:0007669"/>
    <property type="project" value="InterPro"/>
</dbReference>
<accession>A0AA38RK28</accession>
<dbReference type="SUPFAM" id="SSF47473">
    <property type="entry name" value="EF-hand"/>
    <property type="match status" value="1"/>
</dbReference>
<name>A0AA38RK28_9PEZI</name>
<dbReference type="InterPro" id="IPR011992">
    <property type="entry name" value="EF-hand-dom_pair"/>
</dbReference>
<evidence type="ECO:0000256" key="1">
    <source>
        <dbReference type="SAM" id="MobiDB-lite"/>
    </source>
</evidence>
<reference evidence="3" key="1">
    <citation type="submission" date="2022-07" db="EMBL/GenBank/DDBJ databases">
        <title>Fungi with potential for degradation of polypropylene.</title>
        <authorList>
            <person name="Gostincar C."/>
        </authorList>
    </citation>
    <scope>NUCLEOTIDE SEQUENCE</scope>
    <source>
        <strain evidence="3">EXF-13287</strain>
    </source>
</reference>
<gene>
    <name evidence="3" type="ORF">NKR19_g5677</name>
</gene>
<feature type="domain" description="EF-hand" evidence="2">
    <location>
        <begin position="2"/>
        <end position="37"/>
    </location>
</feature>
<sequence length="77" mass="8320">MASEDAIKRAFRSGDDDGDDTLSVSEASQALEKLSGTSVDEDTIKSACSKCGVDTSREMDFDEFVSVVRHLEEKGTL</sequence>
<organism evidence="3 4">
    <name type="scientific">Coniochaeta hoffmannii</name>
    <dbReference type="NCBI Taxonomy" id="91930"/>
    <lineage>
        <taxon>Eukaryota</taxon>
        <taxon>Fungi</taxon>
        <taxon>Dikarya</taxon>
        <taxon>Ascomycota</taxon>
        <taxon>Pezizomycotina</taxon>
        <taxon>Sordariomycetes</taxon>
        <taxon>Sordariomycetidae</taxon>
        <taxon>Coniochaetales</taxon>
        <taxon>Coniochaetaceae</taxon>
        <taxon>Coniochaeta</taxon>
    </lineage>
</organism>
<comment type="caution">
    <text evidence="3">The sequence shown here is derived from an EMBL/GenBank/DDBJ whole genome shotgun (WGS) entry which is preliminary data.</text>
</comment>
<dbReference type="Pfam" id="PF13499">
    <property type="entry name" value="EF-hand_7"/>
    <property type="match status" value="1"/>
</dbReference>
<dbReference type="EMBL" id="JANBVN010000080">
    <property type="protein sequence ID" value="KAJ9149545.1"/>
    <property type="molecule type" value="Genomic_DNA"/>
</dbReference>
<evidence type="ECO:0000313" key="3">
    <source>
        <dbReference type="EMBL" id="KAJ9149545.1"/>
    </source>
</evidence>
<dbReference type="Gene3D" id="1.10.238.10">
    <property type="entry name" value="EF-hand"/>
    <property type="match status" value="1"/>
</dbReference>
<feature type="compositionally biased region" description="Basic and acidic residues" evidence="1">
    <location>
        <begin position="1"/>
        <end position="15"/>
    </location>
</feature>